<dbReference type="PROSITE" id="PS50404">
    <property type="entry name" value="GST_NTER"/>
    <property type="match status" value="1"/>
</dbReference>
<evidence type="ECO:0000256" key="1">
    <source>
        <dbReference type="ARBA" id="ARBA00007409"/>
    </source>
</evidence>
<dbReference type="PROSITE" id="PS50405">
    <property type="entry name" value="GST_CTER"/>
    <property type="match status" value="1"/>
</dbReference>
<organism evidence="5 6">
    <name type="scientific">Aspergillus udagawae</name>
    <dbReference type="NCBI Taxonomy" id="91492"/>
    <lineage>
        <taxon>Eukaryota</taxon>
        <taxon>Fungi</taxon>
        <taxon>Dikarya</taxon>
        <taxon>Ascomycota</taxon>
        <taxon>Pezizomycotina</taxon>
        <taxon>Eurotiomycetes</taxon>
        <taxon>Eurotiomycetidae</taxon>
        <taxon>Eurotiales</taxon>
        <taxon>Aspergillaceae</taxon>
        <taxon>Aspergillus</taxon>
        <taxon>Aspergillus subgen. Fumigati</taxon>
    </lineage>
</organism>
<dbReference type="InterPro" id="IPR036249">
    <property type="entry name" value="Thioredoxin-like_sf"/>
</dbReference>
<dbReference type="Gene3D" id="1.20.1050.10">
    <property type="match status" value="1"/>
</dbReference>
<dbReference type="CDD" id="cd03181">
    <property type="entry name" value="GST_C_EF1Bgamma_like"/>
    <property type="match status" value="1"/>
</dbReference>
<dbReference type="InterPro" id="IPR036282">
    <property type="entry name" value="Glutathione-S-Trfase_C_sf"/>
</dbReference>
<dbReference type="InterPro" id="IPR040079">
    <property type="entry name" value="Glutathione_S-Trfase"/>
</dbReference>
<dbReference type="AlphaFoldDB" id="A0A8H3NZS1"/>
<dbReference type="Proteomes" id="UP000465221">
    <property type="component" value="Unassembled WGS sequence"/>
</dbReference>
<dbReference type="InterPro" id="IPR010987">
    <property type="entry name" value="Glutathione-S-Trfase_C-like"/>
</dbReference>
<dbReference type="SUPFAM" id="SSF52833">
    <property type="entry name" value="Thioredoxin-like"/>
    <property type="match status" value="1"/>
</dbReference>
<sequence>MYLVLGDSELHPCNATHETRDTMAFGTLYTYTPNARILKIQAAAQINGLDINLAPDFQMGITNRSPEFLAKFALGKVPCLETPHGALLFESDAIAQFVADSGPRREQLLGRDALERASIRQWICFADHEIMDSIMQLVMWRVGMVAFDVTVEERSMATLRRGLQCLDRHLAARQWVVTEGKLSLADLSLASALYWGFMQVIDAKMREEFPAVTRWYHQVIGQEEIRSVFAEATFIEERKEHP</sequence>
<dbReference type="InterPro" id="IPR004046">
    <property type="entry name" value="GST_C"/>
</dbReference>
<evidence type="ECO:0000313" key="6">
    <source>
        <dbReference type="Proteomes" id="UP000465221"/>
    </source>
</evidence>
<name>A0A8H3NZS1_9EURO</name>
<dbReference type="SUPFAM" id="SSF47616">
    <property type="entry name" value="GST C-terminal domain-like"/>
    <property type="match status" value="1"/>
</dbReference>
<dbReference type="GO" id="GO:0005737">
    <property type="term" value="C:cytoplasm"/>
    <property type="evidence" value="ECO:0007669"/>
    <property type="project" value="TreeGrafter"/>
</dbReference>
<proteinExistence type="inferred from homology"/>
<reference evidence="5 6" key="1">
    <citation type="submission" date="2020-01" db="EMBL/GenBank/DDBJ databases">
        <title>Draft genome sequence of Aspergillus udagawae IFM 46972.</title>
        <authorList>
            <person name="Takahashi H."/>
            <person name="Yaguchi T."/>
        </authorList>
    </citation>
    <scope>NUCLEOTIDE SEQUENCE [LARGE SCALE GENOMIC DNA]</scope>
    <source>
        <strain evidence="5 6">IFM 46972</strain>
    </source>
</reference>
<evidence type="ECO:0000313" key="5">
    <source>
        <dbReference type="EMBL" id="GFF43223.1"/>
    </source>
</evidence>
<dbReference type="EMBL" id="BLKC01000052">
    <property type="protein sequence ID" value="GFF43223.1"/>
    <property type="molecule type" value="Genomic_DNA"/>
</dbReference>
<dbReference type="Gene3D" id="3.40.30.10">
    <property type="entry name" value="Glutaredoxin"/>
    <property type="match status" value="1"/>
</dbReference>
<dbReference type="InterPro" id="IPR004045">
    <property type="entry name" value="Glutathione_S-Trfase_N"/>
</dbReference>
<dbReference type="FunFam" id="1.20.1050.10:FF:000006">
    <property type="entry name" value="Elongation factor 1 gamma"/>
    <property type="match status" value="1"/>
</dbReference>
<comment type="similarity">
    <text evidence="1 2">Belongs to the GST superfamily.</text>
</comment>
<dbReference type="InterPro" id="IPR050802">
    <property type="entry name" value="EF-GSTs"/>
</dbReference>
<dbReference type="FunFam" id="3.40.30.10:FF:000142">
    <property type="entry name" value="Elongation factor 1 gamma"/>
    <property type="match status" value="1"/>
</dbReference>
<feature type="domain" description="GST C-terminal" evidence="4">
    <location>
        <begin position="112"/>
        <end position="242"/>
    </location>
</feature>
<dbReference type="PANTHER" id="PTHR43986:SF10">
    <property type="entry name" value="ELONGATION FACTOR EEF-1B GAMMA SUBUNIT, PUTATIVE (AFU_ORTHOLOGUE AFUA_1G17120)-RELATED"/>
    <property type="match status" value="1"/>
</dbReference>
<dbReference type="PANTHER" id="PTHR43986">
    <property type="entry name" value="ELONGATION FACTOR 1-GAMMA"/>
    <property type="match status" value="1"/>
</dbReference>
<feature type="domain" description="GST N-terminal" evidence="3">
    <location>
        <begin position="24"/>
        <end position="106"/>
    </location>
</feature>
<accession>A0A8H3NZS1</accession>
<dbReference type="Pfam" id="PF00043">
    <property type="entry name" value="GST_C"/>
    <property type="match status" value="1"/>
</dbReference>
<keyword evidence="5" id="KW-0648">Protein biosynthesis</keyword>
<dbReference type="SFLD" id="SFLDG00358">
    <property type="entry name" value="Main_(cytGST)"/>
    <property type="match status" value="1"/>
</dbReference>
<evidence type="ECO:0000256" key="2">
    <source>
        <dbReference type="RuleBase" id="RU003494"/>
    </source>
</evidence>
<keyword evidence="5" id="KW-0251">Elongation factor</keyword>
<evidence type="ECO:0000259" key="3">
    <source>
        <dbReference type="PROSITE" id="PS50404"/>
    </source>
</evidence>
<protein>
    <submittedName>
        <fullName evidence="5">Elongation factor 1-gamma-A</fullName>
    </submittedName>
</protein>
<dbReference type="CDD" id="cd03044">
    <property type="entry name" value="GST_N_EF1Bgamma"/>
    <property type="match status" value="1"/>
</dbReference>
<dbReference type="Pfam" id="PF02798">
    <property type="entry name" value="GST_N"/>
    <property type="match status" value="1"/>
</dbReference>
<gene>
    <name evidence="5" type="ORF">IFM46972_07138</name>
</gene>
<comment type="caution">
    <text evidence="5">The sequence shown here is derived from an EMBL/GenBank/DDBJ whole genome shotgun (WGS) entry which is preliminary data.</text>
</comment>
<dbReference type="GO" id="GO:0005634">
    <property type="term" value="C:nucleus"/>
    <property type="evidence" value="ECO:0007669"/>
    <property type="project" value="TreeGrafter"/>
</dbReference>
<dbReference type="GO" id="GO:0003746">
    <property type="term" value="F:translation elongation factor activity"/>
    <property type="evidence" value="ECO:0007669"/>
    <property type="project" value="UniProtKB-KW"/>
</dbReference>
<evidence type="ECO:0000259" key="4">
    <source>
        <dbReference type="PROSITE" id="PS50405"/>
    </source>
</evidence>
<dbReference type="SFLD" id="SFLDS00019">
    <property type="entry name" value="Glutathione_Transferase_(cytos"/>
    <property type="match status" value="1"/>
</dbReference>